<feature type="binding site" evidence="17">
    <location>
        <position position="130"/>
    </location>
    <ligand>
        <name>[4Fe-4S] cluster</name>
        <dbReference type="ChEBI" id="CHEBI:49883"/>
    </ligand>
</feature>
<evidence type="ECO:0000313" key="19">
    <source>
        <dbReference type="Proteomes" id="UP001065549"/>
    </source>
</evidence>
<evidence type="ECO:0000256" key="15">
    <source>
        <dbReference type="ARBA" id="ARBA00031446"/>
    </source>
</evidence>
<feature type="binding site" evidence="17">
    <location>
        <position position="45"/>
    </location>
    <ligand>
        <name>[4Fe-4S] cluster</name>
        <dbReference type="ChEBI" id="CHEBI:49883"/>
    </ligand>
</feature>
<keyword evidence="11 17" id="KW-0408">Iron</keyword>
<dbReference type="GO" id="GO:0052693">
    <property type="term" value="F:epoxyqueuosine reductase activity"/>
    <property type="evidence" value="ECO:0007669"/>
    <property type="project" value="UniProtKB-UniRule"/>
</dbReference>
<evidence type="ECO:0000256" key="8">
    <source>
        <dbReference type="ARBA" id="ARBA00022723"/>
    </source>
</evidence>
<keyword evidence="6 17" id="KW-0004">4Fe-4S</keyword>
<evidence type="ECO:0000256" key="6">
    <source>
        <dbReference type="ARBA" id="ARBA00022485"/>
    </source>
</evidence>
<comment type="pathway">
    <text evidence="2 17">tRNA modification; tRNA-queuosine biosynthesis.</text>
</comment>
<accession>A0A9J6QY42</accession>
<dbReference type="AlphaFoldDB" id="A0A9J6QY42"/>
<evidence type="ECO:0000256" key="12">
    <source>
        <dbReference type="ARBA" id="ARBA00023014"/>
    </source>
</evidence>
<dbReference type="GO" id="GO:0008616">
    <property type="term" value="P:tRNA queuosine(34) biosynthetic process"/>
    <property type="evidence" value="ECO:0007669"/>
    <property type="project" value="UniProtKB-UniRule"/>
</dbReference>
<comment type="catalytic activity">
    <reaction evidence="16 17">
        <text>epoxyqueuosine(34) in tRNA + AH2 = queuosine(34) in tRNA + A + H2O</text>
        <dbReference type="Rhea" id="RHEA:32159"/>
        <dbReference type="Rhea" id="RHEA-COMP:18571"/>
        <dbReference type="Rhea" id="RHEA-COMP:18582"/>
        <dbReference type="ChEBI" id="CHEBI:13193"/>
        <dbReference type="ChEBI" id="CHEBI:15377"/>
        <dbReference type="ChEBI" id="CHEBI:17499"/>
        <dbReference type="ChEBI" id="CHEBI:194431"/>
        <dbReference type="ChEBI" id="CHEBI:194443"/>
        <dbReference type="EC" id="1.17.99.6"/>
    </reaction>
</comment>
<dbReference type="EMBL" id="JAOSHN010000009">
    <property type="protein sequence ID" value="MCU7380381.1"/>
    <property type="molecule type" value="Genomic_DNA"/>
</dbReference>
<dbReference type="Pfam" id="PF02677">
    <property type="entry name" value="QueH"/>
    <property type="match status" value="1"/>
</dbReference>
<evidence type="ECO:0000256" key="14">
    <source>
        <dbReference type="ARBA" id="ARBA00023284"/>
    </source>
</evidence>
<proteinExistence type="inferred from homology"/>
<evidence type="ECO:0000256" key="2">
    <source>
        <dbReference type="ARBA" id="ARBA00004691"/>
    </source>
</evidence>
<sequence length="219" mass="25067">MTGEKRTKPLPSGGNFGGQAKESFACMKGFSDKIEKPSLLLHSCCGPCSTAVIERLAGDYQITIFFYNPCITDQEEYRRRREAQMTFIKKYNESLPPKEHISFMEGPYDTKNFYRAIAGLEDEPEGGKRCLECFRMRLEKTAETCKLAGCDYFGTTLTVSPHKNYELISSLGKKLAVRYGLSFIDEDFKKKDGFKRSIQLSKQYGLYRQNYCGCEFSKR</sequence>
<feature type="binding site" evidence="17">
    <location>
        <position position="44"/>
    </location>
    <ligand>
        <name>[4Fe-4S] cluster</name>
        <dbReference type="ChEBI" id="CHEBI:49883"/>
    </ligand>
</feature>
<evidence type="ECO:0000256" key="4">
    <source>
        <dbReference type="ARBA" id="ARBA00012622"/>
    </source>
</evidence>
<feature type="binding site" evidence="17">
    <location>
        <position position="133"/>
    </location>
    <ligand>
        <name>[4Fe-4S] cluster</name>
        <dbReference type="ChEBI" id="CHEBI:49883"/>
    </ligand>
</feature>
<reference evidence="18" key="1">
    <citation type="submission" date="2022-09" db="EMBL/GenBank/DDBJ databases">
        <title>Culturomic study of gut microbiota in children with autism spectrum disorder.</title>
        <authorList>
            <person name="Efimov B.A."/>
            <person name="Chaplin A.V."/>
            <person name="Sokolova S.R."/>
            <person name="Pikina A.P."/>
            <person name="Korzhanova M."/>
            <person name="Belova V."/>
            <person name="Korostin D."/>
        </authorList>
    </citation>
    <scope>NUCLEOTIDE SEQUENCE</scope>
    <source>
        <strain evidence="18">ASD5510</strain>
    </source>
</reference>
<keyword evidence="9 17" id="KW-0671">Queuosine biosynthesis</keyword>
<evidence type="ECO:0000256" key="17">
    <source>
        <dbReference type="HAMAP-Rule" id="MF_02089"/>
    </source>
</evidence>
<evidence type="ECO:0000256" key="16">
    <source>
        <dbReference type="ARBA" id="ARBA00047415"/>
    </source>
</evidence>
<dbReference type="EC" id="1.17.99.6" evidence="4 17"/>
<dbReference type="PANTHER" id="PTHR36701:SF1">
    <property type="entry name" value="EPOXYQUEUOSINE REDUCTASE QUEH"/>
    <property type="match status" value="1"/>
</dbReference>
<evidence type="ECO:0000256" key="3">
    <source>
        <dbReference type="ARBA" id="ARBA00008207"/>
    </source>
</evidence>
<evidence type="ECO:0000256" key="5">
    <source>
        <dbReference type="ARBA" id="ARBA00016895"/>
    </source>
</evidence>
<evidence type="ECO:0000256" key="1">
    <source>
        <dbReference type="ARBA" id="ARBA00002268"/>
    </source>
</evidence>
<comment type="similarity">
    <text evidence="3 17">Belongs to the QueH family.</text>
</comment>
<evidence type="ECO:0000313" key="18">
    <source>
        <dbReference type="EMBL" id="MCU7380381.1"/>
    </source>
</evidence>
<keyword evidence="12 17" id="KW-0411">Iron-sulfur</keyword>
<protein>
    <recommendedName>
        <fullName evidence="5 17">Epoxyqueuosine reductase QueH</fullName>
        <ecNumber evidence="4 17">1.17.99.6</ecNumber>
    </recommendedName>
    <alternativeName>
        <fullName evidence="15 17">Queuosine biosynthesis protein QueH</fullName>
    </alternativeName>
</protein>
<keyword evidence="8 17" id="KW-0479">Metal-binding</keyword>
<keyword evidence="14 17" id="KW-0676">Redox-active center</keyword>
<evidence type="ECO:0000256" key="9">
    <source>
        <dbReference type="ARBA" id="ARBA00022785"/>
    </source>
</evidence>
<dbReference type="InterPro" id="IPR003828">
    <property type="entry name" value="QueH"/>
</dbReference>
<keyword evidence="13 17" id="KW-1015">Disulfide bond</keyword>
<evidence type="ECO:0000256" key="10">
    <source>
        <dbReference type="ARBA" id="ARBA00023002"/>
    </source>
</evidence>
<comment type="function">
    <text evidence="1 17">Catalyzes the conversion of epoxyqueuosine (oQ) to queuosine (Q), which is a hypermodified base found in the wobble positions of tRNA(Asp), tRNA(Asn), tRNA(His) and tRNA(Tyr).</text>
</comment>
<name>A0A9J6QY42_9FIRM</name>
<dbReference type="PANTHER" id="PTHR36701">
    <property type="entry name" value="EPOXYQUEUOSINE REDUCTASE QUEH"/>
    <property type="match status" value="1"/>
</dbReference>
<comment type="caution">
    <text evidence="18">The sequence shown here is derived from an EMBL/GenBank/DDBJ whole genome shotgun (WGS) entry which is preliminary data.</text>
</comment>
<gene>
    <name evidence="17" type="primary">queH</name>
    <name evidence="18" type="ORF">OBO34_18890</name>
</gene>
<keyword evidence="10 17" id="KW-0560">Oxidoreductase</keyword>
<evidence type="ECO:0000256" key="7">
    <source>
        <dbReference type="ARBA" id="ARBA00022694"/>
    </source>
</evidence>
<dbReference type="GO" id="GO:0051539">
    <property type="term" value="F:4 iron, 4 sulfur cluster binding"/>
    <property type="evidence" value="ECO:0007669"/>
    <property type="project" value="UniProtKB-UniRule"/>
</dbReference>
<evidence type="ECO:0000256" key="11">
    <source>
        <dbReference type="ARBA" id="ARBA00023004"/>
    </source>
</evidence>
<organism evidence="18 19">
    <name type="scientific">Hominibacterium faecale</name>
    <dbReference type="NCBI Taxonomy" id="2839743"/>
    <lineage>
        <taxon>Bacteria</taxon>
        <taxon>Bacillati</taxon>
        <taxon>Bacillota</taxon>
        <taxon>Clostridia</taxon>
        <taxon>Peptostreptococcales</taxon>
        <taxon>Anaerovoracaceae</taxon>
        <taxon>Hominibacterium</taxon>
    </lineage>
</organism>
<dbReference type="HAMAP" id="MF_02089">
    <property type="entry name" value="QueH"/>
    <property type="match status" value="1"/>
</dbReference>
<keyword evidence="7 17" id="KW-0819">tRNA processing</keyword>
<evidence type="ECO:0000256" key="13">
    <source>
        <dbReference type="ARBA" id="ARBA00023157"/>
    </source>
</evidence>
<dbReference type="Proteomes" id="UP001065549">
    <property type="component" value="Unassembled WGS sequence"/>
</dbReference>
<keyword evidence="19" id="KW-1185">Reference proteome</keyword>
<feature type="disulfide bond" description="Redox-active" evidence="17">
    <location>
        <begin position="212"/>
        <end position="214"/>
    </location>
</feature>
<dbReference type="GO" id="GO:0046872">
    <property type="term" value="F:metal ion binding"/>
    <property type="evidence" value="ECO:0007669"/>
    <property type="project" value="UniProtKB-KW"/>
</dbReference>
<dbReference type="RefSeq" id="WP_253021087.1">
    <property type="nucleotide sequence ID" value="NZ_JAJAGH010000001.1"/>
</dbReference>